<organism evidence="8 9">
    <name type="scientific">Mycetocola zhadangensis</name>
    <dbReference type="NCBI Taxonomy" id="1164595"/>
    <lineage>
        <taxon>Bacteria</taxon>
        <taxon>Bacillati</taxon>
        <taxon>Actinomycetota</taxon>
        <taxon>Actinomycetes</taxon>
        <taxon>Micrococcales</taxon>
        <taxon>Microbacteriaceae</taxon>
        <taxon>Mycetocola</taxon>
    </lineage>
</organism>
<gene>
    <name evidence="8" type="ORF">D9V28_00915</name>
</gene>
<keyword evidence="6 7" id="KW-0472">Membrane</keyword>
<keyword evidence="5 7" id="KW-1133">Transmembrane helix</keyword>
<comment type="caution">
    <text evidence="8">The sequence shown here is derived from an EMBL/GenBank/DDBJ whole genome shotgun (WGS) entry which is preliminary data.</text>
</comment>
<keyword evidence="9" id="KW-1185">Reference proteome</keyword>
<dbReference type="PANTHER" id="PTHR34584:SF1">
    <property type="entry name" value="NA(+)_H(+) ANTIPORTER SUBUNIT E1"/>
    <property type="match status" value="1"/>
</dbReference>
<name>A0A3L7J4G8_9MICO</name>
<evidence type="ECO:0000256" key="3">
    <source>
        <dbReference type="ARBA" id="ARBA00022475"/>
    </source>
</evidence>
<evidence type="ECO:0000256" key="5">
    <source>
        <dbReference type="ARBA" id="ARBA00022989"/>
    </source>
</evidence>
<dbReference type="OrthoDB" id="3556991at2"/>
<evidence type="ECO:0000256" key="6">
    <source>
        <dbReference type="ARBA" id="ARBA00023136"/>
    </source>
</evidence>
<evidence type="ECO:0000256" key="1">
    <source>
        <dbReference type="ARBA" id="ARBA00004651"/>
    </source>
</evidence>
<comment type="subcellular location">
    <subcellularLocation>
        <location evidence="1">Cell membrane</location>
        <topology evidence="1">Multi-pass membrane protein</topology>
    </subcellularLocation>
</comment>
<evidence type="ECO:0000313" key="9">
    <source>
        <dbReference type="Proteomes" id="UP000282460"/>
    </source>
</evidence>
<dbReference type="GO" id="GO:0005886">
    <property type="term" value="C:plasma membrane"/>
    <property type="evidence" value="ECO:0007669"/>
    <property type="project" value="UniProtKB-SubCell"/>
</dbReference>
<evidence type="ECO:0000256" key="7">
    <source>
        <dbReference type="SAM" id="Phobius"/>
    </source>
</evidence>
<dbReference type="EMBL" id="RCWJ01000001">
    <property type="protein sequence ID" value="RLQ85487.1"/>
    <property type="molecule type" value="Genomic_DNA"/>
</dbReference>
<evidence type="ECO:0000256" key="4">
    <source>
        <dbReference type="ARBA" id="ARBA00022692"/>
    </source>
</evidence>
<accession>A0A3L7J4G8</accession>
<evidence type="ECO:0000256" key="2">
    <source>
        <dbReference type="ARBA" id="ARBA00006228"/>
    </source>
</evidence>
<proteinExistence type="inferred from homology"/>
<dbReference type="AlphaFoldDB" id="A0A3L7J4G8"/>
<keyword evidence="3" id="KW-1003">Cell membrane</keyword>
<keyword evidence="4 7" id="KW-0812">Transmembrane</keyword>
<dbReference type="InterPro" id="IPR002758">
    <property type="entry name" value="Cation_antiport_E"/>
</dbReference>
<comment type="similarity">
    <text evidence="2">Belongs to the CPA3 antiporters (TC 2.A.63) subunit E family.</text>
</comment>
<reference evidence="8 9" key="1">
    <citation type="submission" date="2018-10" db="EMBL/GenBank/DDBJ databases">
        <authorList>
            <person name="Li J."/>
        </authorList>
    </citation>
    <scope>NUCLEOTIDE SEQUENCE [LARGE SCALE GENOMIC DNA]</scope>
    <source>
        <strain evidence="8 9">ZD1-4</strain>
    </source>
</reference>
<dbReference type="PANTHER" id="PTHR34584">
    <property type="entry name" value="NA(+)/H(+) ANTIPORTER SUBUNIT E1"/>
    <property type="match status" value="1"/>
</dbReference>
<feature type="transmembrane region" description="Helical" evidence="7">
    <location>
        <begin position="56"/>
        <end position="72"/>
    </location>
</feature>
<dbReference type="GO" id="GO:0008324">
    <property type="term" value="F:monoatomic cation transmembrane transporter activity"/>
    <property type="evidence" value="ECO:0007669"/>
    <property type="project" value="InterPro"/>
</dbReference>
<feature type="transmembrane region" description="Helical" evidence="7">
    <location>
        <begin position="34"/>
        <end position="50"/>
    </location>
</feature>
<evidence type="ECO:0000313" key="8">
    <source>
        <dbReference type="EMBL" id="RLQ85487.1"/>
    </source>
</evidence>
<dbReference type="Proteomes" id="UP000282460">
    <property type="component" value="Unassembled WGS sequence"/>
</dbReference>
<dbReference type="NCBIfam" id="NF006521">
    <property type="entry name" value="PRK08965.1-5"/>
    <property type="match status" value="1"/>
</dbReference>
<protein>
    <submittedName>
        <fullName evidence="8">Na+/H+ antiporter subunit E</fullName>
    </submittedName>
</protein>
<sequence length="212" mass="23602">MRFRSVVHLRGRRVPWGCPVSPESGHRISARSQLVLLAGLVILWCLVWGQVTPLSVLTGVVLAVVISTLFYLPAIDLSGRVNPWYVLVFFVRLIVDIARASIEVAWLVIDPRYKPSSAVIAIPLDTRSDLIMMLTAEAISLVPGSIVVDVDRQESVLYVHVINVHDDQDLAEFREEVFATEKRLVMAIGSKDDVWRVRQPNHLTRSNTGGAA</sequence>
<dbReference type="Pfam" id="PF01899">
    <property type="entry name" value="MNHE"/>
    <property type="match status" value="1"/>
</dbReference>